<comment type="pathway">
    <text evidence="2">Glycan degradation; xylan degradation.</text>
</comment>
<evidence type="ECO:0000256" key="1">
    <source>
        <dbReference type="ARBA" id="ARBA00000681"/>
    </source>
</evidence>
<keyword evidence="6" id="KW-0119">Carbohydrate metabolism</keyword>
<dbReference type="PANTHER" id="PTHR31490">
    <property type="entry name" value="GLYCOSYL HYDROLASE"/>
    <property type="match status" value="1"/>
</dbReference>
<evidence type="ECO:0000256" key="7">
    <source>
        <dbReference type="ARBA" id="ARBA00023295"/>
    </source>
</evidence>
<keyword evidence="5" id="KW-0378">Hydrolase</keyword>
<evidence type="ECO:0000256" key="4">
    <source>
        <dbReference type="ARBA" id="ARBA00022651"/>
    </source>
</evidence>
<dbReference type="RefSeq" id="WP_217067133.1">
    <property type="nucleotide sequence ID" value="NZ_JAHQCS010000119.1"/>
</dbReference>
<keyword evidence="7" id="KW-0326">Glycosidase</keyword>
<proteinExistence type="predicted"/>
<evidence type="ECO:0000313" key="12">
    <source>
        <dbReference type="Proteomes" id="UP000784880"/>
    </source>
</evidence>
<dbReference type="EC" id="3.2.1.8" evidence="3"/>
<dbReference type="InterPro" id="IPR044846">
    <property type="entry name" value="GH10"/>
</dbReference>
<accession>A0ABS6JID4</accession>
<evidence type="ECO:0000259" key="10">
    <source>
        <dbReference type="PROSITE" id="PS51760"/>
    </source>
</evidence>
<name>A0ABS6JID4_9BACI</name>
<dbReference type="SMART" id="SM00633">
    <property type="entry name" value="Glyco_10"/>
    <property type="match status" value="1"/>
</dbReference>
<dbReference type="InterPro" id="IPR001000">
    <property type="entry name" value="GH10_dom"/>
</dbReference>
<gene>
    <name evidence="11" type="ORF">KS419_14610</name>
</gene>
<dbReference type="InterPro" id="IPR031158">
    <property type="entry name" value="GH10_AS"/>
</dbReference>
<keyword evidence="12" id="KW-1185">Reference proteome</keyword>
<dbReference type="PANTHER" id="PTHR31490:SF90">
    <property type="entry name" value="ENDO-1,4-BETA-XYLANASE A"/>
    <property type="match status" value="1"/>
</dbReference>
<dbReference type="Proteomes" id="UP000784880">
    <property type="component" value="Unassembled WGS sequence"/>
</dbReference>
<feature type="domain" description="GH10" evidence="10">
    <location>
        <begin position="5"/>
        <end position="334"/>
    </location>
</feature>
<evidence type="ECO:0000256" key="2">
    <source>
        <dbReference type="ARBA" id="ARBA00004851"/>
    </source>
</evidence>
<evidence type="ECO:0000256" key="3">
    <source>
        <dbReference type="ARBA" id="ARBA00012590"/>
    </source>
</evidence>
<comment type="caution">
    <text evidence="11">The sequence shown here is derived from an EMBL/GenBank/DDBJ whole genome shotgun (WGS) entry which is preliminary data.</text>
</comment>
<dbReference type="EMBL" id="JAHQCS010000119">
    <property type="protein sequence ID" value="MBU9712959.1"/>
    <property type="molecule type" value="Genomic_DNA"/>
</dbReference>
<evidence type="ECO:0000256" key="5">
    <source>
        <dbReference type="ARBA" id="ARBA00022801"/>
    </source>
</evidence>
<dbReference type="PROSITE" id="PS00591">
    <property type="entry name" value="GH10_1"/>
    <property type="match status" value="1"/>
</dbReference>
<feature type="active site" description="Nucleophile" evidence="9">
    <location>
        <position position="244"/>
    </location>
</feature>
<evidence type="ECO:0000256" key="6">
    <source>
        <dbReference type="ARBA" id="ARBA00023277"/>
    </source>
</evidence>
<dbReference type="PROSITE" id="PS51760">
    <property type="entry name" value="GH10_2"/>
    <property type="match status" value="1"/>
</dbReference>
<evidence type="ECO:0000313" key="11">
    <source>
        <dbReference type="EMBL" id="MBU9712959.1"/>
    </source>
</evidence>
<protein>
    <recommendedName>
        <fullName evidence="3">endo-1,4-beta-xylanase</fullName>
        <ecNumber evidence="3">3.2.1.8</ecNumber>
    </recommendedName>
</protein>
<sequence>MEQKTTTIPSLHSVYKDYFPIGAAVNSFTLRSEKEFIAKHFNSITAENEMKFESLHPKENEFTFEKADEMFSFADENHLKVRGHTLIWHNQTPNWVFEDEKGDSVSKERLLSRMENHISTVAGRYKGRIYSWDVVNEAISDHDDEYLRKSKWLEILGEDFISKAFELANKVDPEAALFYNDYNESNPEKREKIYRLVKSLVDKGTPIHGVGLQAHWNLYQPNLDDIRTAIERYASLGLQLQITELDVSAFGWDDKRTDLKEPTREILELQAERYDQFFDLLREYREVITSVTFWGVNDKYTWLSDFPVKGRVNWPFVFDKNQEPKESFWKLINFK</sequence>
<keyword evidence="4" id="KW-0858">Xylan degradation</keyword>
<comment type="catalytic activity">
    <reaction evidence="1">
        <text>Endohydrolysis of (1-&gt;4)-beta-D-xylosidic linkages in xylans.</text>
        <dbReference type="EC" id="3.2.1.8"/>
    </reaction>
</comment>
<evidence type="ECO:0000256" key="8">
    <source>
        <dbReference type="ARBA" id="ARBA00023326"/>
    </source>
</evidence>
<organism evidence="11 12">
    <name type="scientific">Evansella tamaricis</name>
    <dbReference type="NCBI Taxonomy" id="2069301"/>
    <lineage>
        <taxon>Bacteria</taxon>
        <taxon>Bacillati</taxon>
        <taxon>Bacillota</taxon>
        <taxon>Bacilli</taxon>
        <taxon>Bacillales</taxon>
        <taxon>Bacillaceae</taxon>
        <taxon>Evansella</taxon>
    </lineage>
</organism>
<dbReference type="Pfam" id="PF00331">
    <property type="entry name" value="Glyco_hydro_10"/>
    <property type="match status" value="1"/>
</dbReference>
<evidence type="ECO:0000256" key="9">
    <source>
        <dbReference type="PROSITE-ProRule" id="PRU10061"/>
    </source>
</evidence>
<keyword evidence="8" id="KW-0624">Polysaccharide degradation</keyword>
<reference evidence="11 12" key="1">
    <citation type="submission" date="2021-06" db="EMBL/GenBank/DDBJ databases">
        <title>Bacillus sp. RD4P76, an endophyte from a halophyte.</title>
        <authorList>
            <person name="Sun J.-Q."/>
        </authorList>
    </citation>
    <scope>NUCLEOTIDE SEQUENCE [LARGE SCALE GENOMIC DNA]</scope>
    <source>
        <strain evidence="11 12">CGMCC 1.15917</strain>
    </source>
</reference>